<feature type="domain" description="NADP-dependent oxidoreductase" evidence="2">
    <location>
        <begin position="16"/>
        <end position="312"/>
    </location>
</feature>
<organism evidence="3 4">
    <name type="scientific">Halosimplex rubrum</name>
    <dbReference type="NCBI Taxonomy" id="869889"/>
    <lineage>
        <taxon>Archaea</taxon>
        <taxon>Methanobacteriati</taxon>
        <taxon>Methanobacteriota</taxon>
        <taxon>Stenosarchaea group</taxon>
        <taxon>Halobacteria</taxon>
        <taxon>Halobacteriales</taxon>
        <taxon>Haloarculaceae</taxon>
        <taxon>Halosimplex</taxon>
    </lineage>
</organism>
<dbReference type="AlphaFoldDB" id="A0A7D5P5R5"/>
<dbReference type="CDD" id="cd19079">
    <property type="entry name" value="AKR_EcYajO-like"/>
    <property type="match status" value="1"/>
</dbReference>
<dbReference type="EMBL" id="CP058910">
    <property type="protein sequence ID" value="QLH78365.1"/>
    <property type="molecule type" value="Genomic_DNA"/>
</dbReference>
<dbReference type="InterPro" id="IPR050523">
    <property type="entry name" value="AKR_Detox_Biosynth"/>
</dbReference>
<dbReference type="PANTHER" id="PTHR43364">
    <property type="entry name" value="NADH-SPECIFIC METHYLGLYOXAL REDUCTASE-RELATED"/>
    <property type="match status" value="1"/>
</dbReference>
<accession>A0A7D5P5R5</accession>
<protein>
    <submittedName>
        <fullName evidence="3">Aldo/keto reductase</fullName>
    </submittedName>
</protein>
<name>A0A7D5P5R5_9EURY</name>
<keyword evidence="4" id="KW-1185">Reference proteome</keyword>
<dbReference type="InterPro" id="IPR023210">
    <property type="entry name" value="NADP_OxRdtase_dom"/>
</dbReference>
<dbReference type="KEGG" id="hrr:HZS55_14135"/>
<dbReference type="OrthoDB" id="7236at2157"/>
<gene>
    <name evidence="3" type="ORF">HZS55_14135</name>
</gene>
<dbReference type="GO" id="GO:0016491">
    <property type="term" value="F:oxidoreductase activity"/>
    <property type="evidence" value="ECO:0007669"/>
    <property type="project" value="UniProtKB-KW"/>
</dbReference>
<dbReference type="RefSeq" id="WP_179908269.1">
    <property type="nucleotide sequence ID" value="NZ_CP058910.1"/>
</dbReference>
<evidence type="ECO:0000259" key="2">
    <source>
        <dbReference type="Pfam" id="PF00248"/>
    </source>
</evidence>
<keyword evidence="1" id="KW-0560">Oxidoreductase</keyword>
<dbReference type="Proteomes" id="UP000509667">
    <property type="component" value="Chromosome"/>
</dbReference>
<dbReference type="FunFam" id="3.20.20.100:FF:000004">
    <property type="entry name" value="Oxidoreductase, aldo/keto reductase"/>
    <property type="match status" value="1"/>
</dbReference>
<dbReference type="GO" id="GO:0005829">
    <property type="term" value="C:cytosol"/>
    <property type="evidence" value="ECO:0007669"/>
    <property type="project" value="UniProtKB-ARBA"/>
</dbReference>
<dbReference type="Pfam" id="PF00248">
    <property type="entry name" value="Aldo_ket_red"/>
    <property type="match status" value="1"/>
</dbReference>
<proteinExistence type="predicted"/>
<evidence type="ECO:0000313" key="4">
    <source>
        <dbReference type="Proteomes" id="UP000509667"/>
    </source>
</evidence>
<dbReference type="InterPro" id="IPR036812">
    <property type="entry name" value="NAD(P)_OxRdtase_dom_sf"/>
</dbReference>
<reference evidence="3 4" key="1">
    <citation type="submission" date="2020-07" db="EMBL/GenBank/DDBJ databases">
        <title>Halosimplex pelagicum sp. nov. and Halosimplex rubrum sp. nov., isolated from salted brown alga Laminaria, and emended description of the genus Halosimplex.</title>
        <authorList>
            <person name="Cui H."/>
        </authorList>
    </citation>
    <scope>NUCLEOTIDE SEQUENCE [LARGE SCALE GENOMIC DNA]</scope>
    <source>
        <strain evidence="3 4">R27</strain>
    </source>
</reference>
<evidence type="ECO:0000313" key="3">
    <source>
        <dbReference type="EMBL" id="QLH78365.1"/>
    </source>
</evidence>
<evidence type="ECO:0000256" key="1">
    <source>
        <dbReference type="ARBA" id="ARBA00023002"/>
    </source>
</evidence>
<dbReference type="SUPFAM" id="SSF51430">
    <property type="entry name" value="NAD(P)-linked oxidoreductase"/>
    <property type="match status" value="1"/>
</dbReference>
<dbReference type="Gene3D" id="3.20.20.100">
    <property type="entry name" value="NADP-dependent oxidoreductase domain"/>
    <property type="match status" value="1"/>
</dbReference>
<dbReference type="PRINTS" id="PR00069">
    <property type="entry name" value="ALDKETRDTASE"/>
</dbReference>
<dbReference type="GeneID" id="56079024"/>
<sequence length="323" mass="36560">MEYTTLGSTGMEVSEICIGCLNFGSGLRDGWDSTVGEEKSIEIIERAIDLGINYFDTANVYSQGESEEILGTALEGYDRDELVVATKVHGEMGDGPNRGGLSRKSIEQELQHSLDRLGVDTIDLYQIHRWDHDTPIEQTLRSLDDLVRQNRVRYIGASSMWAHQFQEALHVSDRLGLERFATMQNHYNPAYREEEREMLPLCENEGIGVVPWSPLARGFLAYPHDEDELARDDEAVSPRPYREGGGIEINERVQELAEQKTVTMAQIALAWHLHKDWVTAPIVGVETVEHVEEAVEATEIELSESDVEYLEEPYETVWISGHE</sequence>
<dbReference type="PANTHER" id="PTHR43364:SF4">
    <property type="entry name" value="NAD(P)-LINKED OXIDOREDUCTASE SUPERFAMILY PROTEIN"/>
    <property type="match status" value="1"/>
</dbReference>
<dbReference type="InterPro" id="IPR020471">
    <property type="entry name" value="AKR"/>
</dbReference>